<gene>
    <name evidence="1" type="ORF">B0T23DRAFT_325195</name>
</gene>
<evidence type="ECO:0000313" key="2">
    <source>
        <dbReference type="Proteomes" id="UP001285908"/>
    </source>
</evidence>
<proteinExistence type="predicted"/>
<name>A0AAJ0I0J3_9PEZI</name>
<dbReference type="GeneID" id="87873108"/>
<dbReference type="AlphaFoldDB" id="A0AAJ0I0J3"/>
<comment type="caution">
    <text evidence="1">The sequence shown here is derived from an EMBL/GenBank/DDBJ whole genome shotgun (WGS) entry which is preliminary data.</text>
</comment>
<accession>A0AAJ0I0J3</accession>
<feature type="non-terminal residue" evidence="1">
    <location>
        <position position="1"/>
    </location>
</feature>
<dbReference type="Proteomes" id="UP001285908">
    <property type="component" value="Unassembled WGS sequence"/>
</dbReference>
<keyword evidence="2" id="KW-1185">Reference proteome</keyword>
<protein>
    <submittedName>
        <fullName evidence="1">Uncharacterized protein</fullName>
    </submittedName>
</protein>
<evidence type="ECO:0000313" key="1">
    <source>
        <dbReference type="EMBL" id="KAK3486432.1"/>
    </source>
</evidence>
<reference evidence="1 2" key="1">
    <citation type="journal article" date="2023" name="Mol. Phylogenet. Evol.">
        <title>Genome-scale phylogeny and comparative genomics of the fungal order Sordariales.</title>
        <authorList>
            <person name="Hensen N."/>
            <person name="Bonometti L."/>
            <person name="Westerberg I."/>
            <person name="Brannstrom I.O."/>
            <person name="Guillou S."/>
            <person name="Cros-Aarteil S."/>
            <person name="Calhoun S."/>
            <person name="Haridas S."/>
            <person name="Kuo A."/>
            <person name="Mondo S."/>
            <person name="Pangilinan J."/>
            <person name="Riley R."/>
            <person name="LaButti K."/>
            <person name="Andreopoulos B."/>
            <person name="Lipzen A."/>
            <person name="Chen C."/>
            <person name="Yan M."/>
            <person name="Daum C."/>
            <person name="Ng V."/>
            <person name="Clum A."/>
            <person name="Steindorff A."/>
            <person name="Ohm R.A."/>
            <person name="Martin F."/>
            <person name="Silar P."/>
            <person name="Natvig D.O."/>
            <person name="Lalanne C."/>
            <person name="Gautier V."/>
            <person name="Ament-Velasquez S.L."/>
            <person name="Kruys A."/>
            <person name="Hutchinson M.I."/>
            <person name="Powell A.J."/>
            <person name="Barry K."/>
            <person name="Miller A.N."/>
            <person name="Grigoriev I.V."/>
            <person name="Debuchy R."/>
            <person name="Gladieux P."/>
            <person name="Hiltunen Thoren M."/>
            <person name="Johannesson H."/>
        </authorList>
    </citation>
    <scope>NUCLEOTIDE SEQUENCE [LARGE SCALE GENOMIC DNA]</scope>
    <source>
        <strain evidence="1 2">FGSC 10403</strain>
    </source>
</reference>
<sequence>IAYITNKARNKVFAEYLTIKHTNFNTIASFFTYYILFCKRIKNTKFKINKDFKITFLYNTVKITYLINTKY</sequence>
<dbReference type="EMBL" id="JAULSX010000008">
    <property type="protein sequence ID" value="KAK3486432.1"/>
    <property type="molecule type" value="Genomic_DNA"/>
</dbReference>
<organism evidence="1 2">
    <name type="scientific">Neurospora hispaniola</name>
    <dbReference type="NCBI Taxonomy" id="588809"/>
    <lineage>
        <taxon>Eukaryota</taxon>
        <taxon>Fungi</taxon>
        <taxon>Dikarya</taxon>
        <taxon>Ascomycota</taxon>
        <taxon>Pezizomycotina</taxon>
        <taxon>Sordariomycetes</taxon>
        <taxon>Sordariomycetidae</taxon>
        <taxon>Sordariales</taxon>
        <taxon>Sordariaceae</taxon>
        <taxon>Neurospora</taxon>
    </lineage>
</organism>
<dbReference type="RefSeq" id="XP_062688989.1">
    <property type="nucleotide sequence ID" value="XM_062835486.1"/>
</dbReference>